<dbReference type="SUPFAM" id="SSF47113">
    <property type="entry name" value="Histone-fold"/>
    <property type="match status" value="1"/>
</dbReference>
<dbReference type="Proteomes" id="UP000542434">
    <property type="component" value="Unassembled WGS sequence"/>
</dbReference>
<dbReference type="Pfam" id="PF00125">
    <property type="entry name" value="Histone"/>
    <property type="match status" value="1"/>
</dbReference>
<comment type="caution">
    <text evidence="3">The sequence shown here is derived from an EMBL/GenBank/DDBJ whole genome shotgun (WGS) entry which is preliminary data.</text>
</comment>
<dbReference type="AlphaFoldDB" id="A0A7K8VHA1"/>
<dbReference type="EMBL" id="VWZC01009518">
    <property type="protein sequence ID" value="NXF65112.1"/>
    <property type="molecule type" value="Genomic_DNA"/>
</dbReference>
<protein>
    <submittedName>
        <fullName evidence="3">H3 protein</fullName>
    </submittedName>
</protein>
<name>A0A7K8VHA1_9STRI</name>
<dbReference type="InterPro" id="IPR007125">
    <property type="entry name" value="H2A/H2B/H3"/>
</dbReference>
<proteinExistence type="inferred from homology"/>
<sequence length="95" mass="10496">LPRRALALWKKLRVSRKKPLELLPAASFCGLVRGFSVSRKGFGVHGAAVAALREGCEAHLLALLEEWGLCALHAKRAVVQIADVRLVRCLQERRS</sequence>
<evidence type="ECO:0000259" key="2">
    <source>
        <dbReference type="Pfam" id="PF00125"/>
    </source>
</evidence>
<dbReference type="GO" id="GO:0030527">
    <property type="term" value="F:structural constituent of chromatin"/>
    <property type="evidence" value="ECO:0007669"/>
    <property type="project" value="InterPro"/>
</dbReference>
<keyword evidence="4" id="KW-1185">Reference proteome</keyword>
<dbReference type="PRINTS" id="PR00622">
    <property type="entry name" value="HISTONEH3"/>
</dbReference>
<dbReference type="Gene3D" id="1.10.20.10">
    <property type="entry name" value="Histone, subunit A"/>
    <property type="match status" value="1"/>
</dbReference>
<dbReference type="SMART" id="SM00428">
    <property type="entry name" value="H3"/>
    <property type="match status" value="1"/>
</dbReference>
<evidence type="ECO:0000313" key="3">
    <source>
        <dbReference type="EMBL" id="NXF65112.1"/>
    </source>
</evidence>
<dbReference type="GO" id="GO:0003677">
    <property type="term" value="F:DNA binding"/>
    <property type="evidence" value="ECO:0007669"/>
    <property type="project" value="InterPro"/>
</dbReference>
<gene>
    <name evidence="3" type="primary">H3_4</name>
    <name evidence="3" type="ORF">CICNIG_R15566</name>
</gene>
<feature type="non-terminal residue" evidence="3">
    <location>
        <position position="1"/>
    </location>
</feature>
<accession>A0A7K8VHA1</accession>
<dbReference type="InterPro" id="IPR000164">
    <property type="entry name" value="Histone_H3/CENP-A"/>
</dbReference>
<feature type="non-terminal residue" evidence="3">
    <location>
        <position position="95"/>
    </location>
</feature>
<organism evidence="3 4">
    <name type="scientific">Ciccaba nigrolineata</name>
    <dbReference type="NCBI Taxonomy" id="1118524"/>
    <lineage>
        <taxon>Eukaryota</taxon>
        <taxon>Metazoa</taxon>
        <taxon>Chordata</taxon>
        <taxon>Craniata</taxon>
        <taxon>Vertebrata</taxon>
        <taxon>Euteleostomi</taxon>
        <taxon>Archelosauria</taxon>
        <taxon>Archosauria</taxon>
        <taxon>Dinosauria</taxon>
        <taxon>Saurischia</taxon>
        <taxon>Theropoda</taxon>
        <taxon>Coelurosauria</taxon>
        <taxon>Aves</taxon>
        <taxon>Neognathae</taxon>
        <taxon>Neoaves</taxon>
        <taxon>Telluraves</taxon>
        <taxon>Strigiformes</taxon>
        <taxon>Strigidae</taxon>
        <taxon>Ciccaba</taxon>
    </lineage>
</organism>
<reference evidence="3 4" key="1">
    <citation type="submission" date="2019-09" db="EMBL/GenBank/DDBJ databases">
        <title>Bird 10,000 Genomes (B10K) Project - Family phase.</title>
        <authorList>
            <person name="Zhang G."/>
        </authorList>
    </citation>
    <scope>NUCLEOTIDE SEQUENCE [LARGE SCALE GENOMIC DNA]</scope>
    <source>
        <strain evidence="3">B10K-DU-001-07</strain>
        <tissue evidence="3">Muscle</tissue>
    </source>
</reference>
<dbReference type="InterPro" id="IPR009072">
    <property type="entry name" value="Histone-fold"/>
</dbReference>
<evidence type="ECO:0000313" key="4">
    <source>
        <dbReference type="Proteomes" id="UP000542434"/>
    </source>
</evidence>
<feature type="domain" description="Core Histone H2A/H2B/H3" evidence="2">
    <location>
        <begin position="38"/>
        <end position="90"/>
    </location>
</feature>
<evidence type="ECO:0000256" key="1">
    <source>
        <dbReference type="ARBA" id="ARBA00010343"/>
    </source>
</evidence>
<comment type="similarity">
    <text evidence="1">Belongs to the histone H3 family.</text>
</comment>
<dbReference type="GO" id="GO:0000786">
    <property type="term" value="C:nucleosome"/>
    <property type="evidence" value="ECO:0007669"/>
    <property type="project" value="InterPro"/>
</dbReference>
<dbReference type="GO" id="GO:0046982">
    <property type="term" value="F:protein heterodimerization activity"/>
    <property type="evidence" value="ECO:0007669"/>
    <property type="project" value="InterPro"/>
</dbReference>